<dbReference type="AlphaFoldDB" id="A0A835I4P6"/>
<dbReference type="EMBL" id="JADFTS010000004">
    <property type="protein sequence ID" value="KAF9609948.1"/>
    <property type="molecule type" value="Genomic_DNA"/>
</dbReference>
<dbReference type="Proteomes" id="UP000631114">
    <property type="component" value="Unassembled WGS sequence"/>
</dbReference>
<evidence type="ECO:0000313" key="1">
    <source>
        <dbReference type="EMBL" id="KAF9609948.1"/>
    </source>
</evidence>
<reference evidence="1 2" key="1">
    <citation type="submission" date="2020-10" db="EMBL/GenBank/DDBJ databases">
        <title>The Coptis chinensis genome and diversification of protoberbering-type alkaloids.</title>
        <authorList>
            <person name="Wang B."/>
            <person name="Shu S."/>
            <person name="Song C."/>
            <person name="Liu Y."/>
        </authorList>
    </citation>
    <scope>NUCLEOTIDE SEQUENCE [LARGE SCALE GENOMIC DNA]</scope>
    <source>
        <strain evidence="1">HL-2020</strain>
        <tissue evidence="1">Leaf</tissue>
    </source>
</reference>
<gene>
    <name evidence="1" type="ORF">IFM89_019351</name>
</gene>
<accession>A0A835I4P6</accession>
<keyword evidence="2" id="KW-1185">Reference proteome</keyword>
<comment type="caution">
    <text evidence="1">The sequence shown here is derived from an EMBL/GenBank/DDBJ whole genome shotgun (WGS) entry which is preliminary data.</text>
</comment>
<evidence type="ECO:0000313" key="2">
    <source>
        <dbReference type="Proteomes" id="UP000631114"/>
    </source>
</evidence>
<proteinExistence type="predicted"/>
<dbReference type="OrthoDB" id="610337at2759"/>
<evidence type="ECO:0008006" key="3">
    <source>
        <dbReference type="Google" id="ProtNLM"/>
    </source>
</evidence>
<sequence>METELMVLGERLCVMENSPWGEKEIWMMKDYGVHSSWAKEYVFERKFFYRGFHSGHPLVIELKNSELLLLNEDGHLGYFDPKKKIFTAINVCDRKNEPAKPEKMFPIFLNGSLFSPKTVGYTQR</sequence>
<name>A0A835I4P6_9MAGN</name>
<protein>
    <recommendedName>
        <fullName evidence="3">F-box protein</fullName>
    </recommendedName>
</protein>
<organism evidence="1 2">
    <name type="scientific">Coptis chinensis</name>
    <dbReference type="NCBI Taxonomy" id="261450"/>
    <lineage>
        <taxon>Eukaryota</taxon>
        <taxon>Viridiplantae</taxon>
        <taxon>Streptophyta</taxon>
        <taxon>Embryophyta</taxon>
        <taxon>Tracheophyta</taxon>
        <taxon>Spermatophyta</taxon>
        <taxon>Magnoliopsida</taxon>
        <taxon>Ranunculales</taxon>
        <taxon>Ranunculaceae</taxon>
        <taxon>Coptidoideae</taxon>
        <taxon>Coptis</taxon>
    </lineage>
</organism>